<evidence type="ECO:0000256" key="3">
    <source>
        <dbReference type="PROSITE-ProRule" id="PRU00023"/>
    </source>
</evidence>
<name>A0A6G0WU81_9STRA</name>
<comment type="caution">
    <text evidence="4">The sequence shown here is derived from an EMBL/GenBank/DDBJ whole genome shotgun (WGS) entry which is preliminary data.</text>
</comment>
<dbReference type="Pfam" id="PF12796">
    <property type="entry name" value="Ank_2"/>
    <property type="match status" value="1"/>
</dbReference>
<dbReference type="EMBL" id="VJMJ01000147">
    <property type="protein sequence ID" value="KAF0731020.1"/>
    <property type="molecule type" value="Genomic_DNA"/>
</dbReference>
<gene>
    <name evidence="4" type="ORF">Ae201684_011571</name>
</gene>
<dbReference type="PANTHER" id="PTHR24173:SF74">
    <property type="entry name" value="ANKYRIN REPEAT DOMAIN-CONTAINING PROTEIN 16"/>
    <property type="match status" value="1"/>
</dbReference>
<protein>
    <submittedName>
        <fullName evidence="4">Uncharacterized protein</fullName>
    </submittedName>
</protein>
<feature type="repeat" description="ANK" evidence="3">
    <location>
        <begin position="157"/>
        <end position="181"/>
    </location>
</feature>
<feature type="repeat" description="ANK" evidence="3">
    <location>
        <begin position="228"/>
        <end position="261"/>
    </location>
</feature>
<keyword evidence="2 3" id="KW-0040">ANK repeat</keyword>
<dbReference type="PROSITE" id="PS50088">
    <property type="entry name" value="ANK_REPEAT"/>
    <property type="match status" value="2"/>
</dbReference>
<dbReference type="Proteomes" id="UP000481153">
    <property type="component" value="Unassembled WGS sequence"/>
</dbReference>
<dbReference type="PANTHER" id="PTHR24173">
    <property type="entry name" value="ANKYRIN REPEAT CONTAINING"/>
    <property type="match status" value="1"/>
</dbReference>
<dbReference type="Pfam" id="PF00023">
    <property type="entry name" value="Ank"/>
    <property type="match status" value="1"/>
</dbReference>
<keyword evidence="1" id="KW-0677">Repeat</keyword>
<dbReference type="VEuPathDB" id="FungiDB:AeMF1_017123"/>
<dbReference type="SMART" id="SM00248">
    <property type="entry name" value="ANK"/>
    <property type="match status" value="6"/>
</dbReference>
<sequence>MSAEEDSRPSIYSILEEHIELLPPFVQACRNGDIEAVHAMLADDNVDVNALATDILGNVFDIFSKESISAWLEGHGRAAEITKEMNRRHDLYRYQRTGFIAACYLGHLPIVELLVSHPQLHHSQLNHGLIAASAGGKAKVVASLLTRTVDVNFVNDEFATPLVAASSNGHATIVELLLEHGEIDVNYMTRSILTTPLIAACSSAYCTNVVALLLAHPRIDVNKASYGYQNTALHMAALLGLDDTVLLLLDTPGIEINAKNNVTALFGIFADFA</sequence>
<reference evidence="4 5" key="1">
    <citation type="submission" date="2019-07" db="EMBL/GenBank/DDBJ databases">
        <title>Genomics analysis of Aphanomyces spp. identifies a new class of oomycete effector associated with host adaptation.</title>
        <authorList>
            <person name="Gaulin E."/>
        </authorList>
    </citation>
    <scope>NUCLEOTIDE SEQUENCE [LARGE SCALE GENOMIC DNA]</scope>
    <source>
        <strain evidence="4 5">ATCC 201684</strain>
    </source>
</reference>
<dbReference type="SUPFAM" id="SSF48403">
    <property type="entry name" value="Ankyrin repeat"/>
    <property type="match status" value="1"/>
</dbReference>
<organism evidence="4 5">
    <name type="scientific">Aphanomyces euteiches</name>
    <dbReference type="NCBI Taxonomy" id="100861"/>
    <lineage>
        <taxon>Eukaryota</taxon>
        <taxon>Sar</taxon>
        <taxon>Stramenopiles</taxon>
        <taxon>Oomycota</taxon>
        <taxon>Saprolegniomycetes</taxon>
        <taxon>Saprolegniales</taxon>
        <taxon>Verrucalvaceae</taxon>
        <taxon>Aphanomyces</taxon>
    </lineage>
</organism>
<dbReference type="AlphaFoldDB" id="A0A6G0WU81"/>
<dbReference type="Gene3D" id="1.25.40.20">
    <property type="entry name" value="Ankyrin repeat-containing domain"/>
    <property type="match status" value="2"/>
</dbReference>
<evidence type="ECO:0000313" key="4">
    <source>
        <dbReference type="EMBL" id="KAF0731020.1"/>
    </source>
</evidence>
<evidence type="ECO:0000256" key="2">
    <source>
        <dbReference type="ARBA" id="ARBA00023043"/>
    </source>
</evidence>
<dbReference type="InterPro" id="IPR002110">
    <property type="entry name" value="Ankyrin_rpt"/>
</dbReference>
<accession>A0A6G0WU81</accession>
<keyword evidence="5" id="KW-1185">Reference proteome</keyword>
<evidence type="ECO:0000256" key="1">
    <source>
        <dbReference type="ARBA" id="ARBA00022737"/>
    </source>
</evidence>
<dbReference type="PROSITE" id="PS50297">
    <property type="entry name" value="ANK_REP_REGION"/>
    <property type="match status" value="1"/>
</dbReference>
<proteinExistence type="predicted"/>
<dbReference type="InterPro" id="IPR036770">
    <property type="entry name" value="Ankyrin_rpt-contain_sf"/>
</dbReference>
<evidence type="ECO:0000313" key="5">
    <source>
        <dbReference type="Proteomes" id="UP000481153"/>
    </source>
</evidence>